<keyword evidence="1" id="KW-0808">Transferase</keyword>
<accession>A0A5C2SEE7</accession>
<gene>
    <name evidence="3" type="ORF">L227DRAFT_609432</name>
</gene>
<dbReference type="PANTHER" id="PTHR10982">
    <property type="entry name" value="MALONYL COA-ACYL CARRIER PROTEIN TRANSACYLASE"/>
    <property type="match status" value="1"/>
</dbReference>
<keyword evidence="4" id="KW-1185">Reference proteome</keyword>
<dbReference type="STRING" id="1328759.A0A5C2SEE7"/>
<dbReference type="AlphaFoldDB" id="A0A5C2SEE7"/>
<dbReference type="GO" id="GO:0016740">
    <property type="term" value="F:transferase activity"/>
    <property type="evidence" value="ECO:0007669"/>
    <property type="project" value="UniProtKB-KW"/>
</dbReference>
<dbReference type="Proteomes" id="UP000313359">
    <property type="component" value="Unassembled WGS sequence"/>
</dbReference>
<evidence type="ECO:0000313" key="3">
    <source>
        <dbReference type="EMBL" id="RPD62185.1"/>
    </source>
</evidence>
<evidence type="ECO:0000313" key="4">
    <source>
        <dbReference type="Proteomes" id="UP000313359"/>
    </source>
</evidence>
<dbReference type="InterPro" id="IPR050830">
    <property type="entry name" value="Fungal_FAS"/>
</dbReference>
<dbReference type="Pfam" id="PF18314">
    <property type="entry name" value="FAS_I_H"/>
    <property type="match status" value="1"/>
</dbReference>
<dbReference type="PANTHER" id="PTHR10982:SF21">
    <property type="entry name" value="FATTY ACID SYNTHASE SUBUNIT BETA"/>
    <property type="match status" value="1"/>
</dbReference>
<name>A0A5C2SEE7_9APHY</name>
<proteinExistence type="predicted"/>
<organism evidence="3 4">
    <name type="scientific">Lentinus tigrinus ALCF2SS1-6</name>
    <dbReference type="NCBI Taxonomy" id="1328759"/>
    <lineage>
        <taxon>Eukaryota</taxon>
        <taxon>Fungi</taxon>
        <taxon>Dikarya</taxon>
        <taxon>Basidiomycota</taxon>
        <taxon>Agaricomycotina</taxon>
        <taxon>Agaricomycetes</taxon>
        <taxon>Polyporales</taxon>
        <taxon>Polyporaceae</taxon>
        <taxon>Lentinus</taxon>
    </lineage>
</organism>
<dbReference type="InterPro" id="IPR041550">
    <property type="entry name" value="FASI_helical"/>
</dbReference>
<dbReference type="EMBL" id="ML122259">
    <property type="protein sequence ID" value="RPD62185.1"/>
    <property type="molecule type" value="Genomic_DNA"/>
</dbReference>
<dbReference type="Gene3D" id="3.90.25.70">
    <property type="match status" value="1"/>
</dbReference>
<evidence type="ECO:0000259" key="2">
    <source>
        <dbReference type="Pfam" id="PF18314"/>
    </source>
</evidence>
<reference evidence="3" key="1">
    <citation type="journal article" date="2018" name="Genome Biol. Evol.">
        <title>Genomics and development of Lentinus tigrinus, a white-rot wood-decaying mushroom with dimorphic fruiting bodies.</title>
        <authorList>
            <person name="Wu B."/>
            <person name="Xu Z."/>
            <person name="Knudson A."/>
            <person name="Carlson A."/>
            <person name="Chen N."/>
            <person name="Kovaka S."/>
            <person name="LaButti K."/>
            <person name="Lipzen A."/>
            <person name="Pennachio C."/>
            <person name="Riley R."/>
            <person name="Schakwitz W."/>
            <person name="Umezawa K."/>
            <person name="Ohm R.A."/>
            <person name="Grigoriev I.V."/>
            <person name="Nagy L.G."/>
            <person name="Gibbons J."/>
            <person name="Hibbett D."/>
        </authorList>
    </citation>
    <scope>NUCLEOTIDE SEQUENCE [LARGE SCALE GENOMIC DNA]</scope>
    <source>
        <strain evidence="3">ALCF2SS1-6</strain>
    </source>
</reference>
<feature type="domain" description="Fatty acid synthase type I helical" evidence="2">
    <location>
        <begin position="193"/>
        <end position="240"/>
    </location>
</feature>
<protein>
    <recommendedName>
        <fullName evidence="2">Fatty acid synthase type I helical domain-containing protein</fullName>
    </recommendedName>
</protein>
<dbReference type="OrthoDB" id="3243207at2759"/>
<evidence type="ECO:0000256" key="1">
    <source>
        <dbReference type="ARBA" id="ARBA00022679"/>
    </source>
</evidence>
<sequence length="284" mass="31647">MIAKPFEVTILVELLPYQFMSPARWIETKCILFTHYMFERFIEIGPLPTLTGMATLKAEYEKVDKMPICKSTKCFVGGWSTMQNGILATSSSSSPLQELSFAIGPVPFSGFIFEYTSHLVSRLVGDKSWGLGRACAYGVLLAAMMETFSIRRRKRSFLNGVILRATFGHLAFVCHRCGWRRRIALLLWSRGLDAGEIKYDAAKTSADQLQARLDADAREHGDTYIDGIQSVFDVLKAHCFATPPGTGPPSRSAHVPRHHLRPSTTVDREITARCIAIMNAIPNS</sequence>